<evidence type="ECO:0000313" key="2">
    <source>
        <dbReference type="Proteomes" id="UP001218218"/>
    </source>
</evidence>
<gene>
    <name evidence="1" type="ORF">DFH08DRAFT_662249</name>
</gene>
<accession>A0AAD7A7E1</accession>
<evidence type="ECO:0000313" key="1">
    <source>
        <dbReference type="EMBL" id="KAJ7351179.1"/>
    </source>
</evidence>
<proteinExistence type="predicted"/>
<name>A0AAD7A7E1_9AGAR</name>
<dbReference type="EMBL" id="JARIHO010000013">
    <property type="protein sequence ID" value="KAJ7351179.1"/>
    <property type="molecule type" value="Genomic_DNA"/>
</dbReference>
<sequence length="136" mass="15514">ILYLQERLVSVSAFSYLAYGPTYRYERATKTWVEGSDLIGFHGGTRELFVQNNNFIVYAGTYKYYDLRPLHPEGTDPPPCISRGEIIDAVLGIPPLQNHPHIIKQRYATGKIQVTATGLQCVGFNLELYESLRQRF</sequence>
<dbReference type="AlphaFoldDB" id="A0AAD7A7E1"/>
<comment type="caution">
    <text evidence="1">The sequence shown here is derived from an EMBL/GenBank/DDBJ whole genome shotgun (WGS) entry which is preliminary data.</text>
</comment>
<protein>
    <submittedName>
        <fullName evidence="1">Uncharacterized protein</fullName>
    </submittedName>
</protein>
<dbReference type="Proteomes" id="UP001218218">
    <property type="component" value="Unassembled WGS sequence"/>
</dbReference>
<organism evidence="1 2">
    <name type="scientific">Mycena albidolilacea</name>
    <dbReference type="NCBI Taxonomy" id="1033008"/>
    <lineage>
        <taxon>Eukaryota</taxon>
        <taxon>Fungi</taxon>
        <taxon>Dikarya</taxon>
        <taxon>Basidiomycota</taxon>
        <taxon>Agaricomycotina</taxon>
        <taxon>Agaricomycetes</taxon>
        <taxon>Agaricomycetidae</taxon>
        <taxon>Agaricales</taxon>
        <taxon>Marasmiineae</taxon>
        <taxon>Mycenaceae</taxon>
        <taxon>Mycena</taxon>
    </lineage>
</organism>
<reference evidence="1" key="1">
    <citation type="submission" date="2023-03" db="EMBL/GenBank/DDBJ databases">
        <title>Massive genome expansion in bonnet fungi (Mycena s.s.) driven by repeated elements and novel gene families across ecological guilds.</title>
        <authorList>
            <consortium name="Lawrence Berkeley National Laboratory"/>
            <person name="Harder C.B."/>
            <person name="Miyauchi S."/>
            <person name="Viragh M."/>
            <person name="Kuo A."/>
            <person name="Thoen E."/>
            <person name="Andreopoulos B."/>
            <person name="Lu D."/>
            <person name="Skrede I."/>
            <person name="Drula E."/>
            <person name="Henrissat B."/>
            <person name="Morin E."/>
            <person name="Kohler A."/>
            <person name="Barry K."/>
            <person name="LaButti K."/>
            <person name="Morin E."/>
            <person name="Salamov A."/>
            <person name="Lipzen A."/>
            <person name="Mereny Z."/>
            <person name="Hegedus B."/>
            <person name="Baldrian P."/>
            <person name="Stursova M."/>
            <person name="Weitz H."/>
            <person name="Taylor A."/>
            <person name="Grigoriev I.V."/>
            <person name="Nagy L.G."/>
            <person name="Martin F."/>
            <person name="Kauserud H."/>
        </authorList>
    </citation>
    <scope>NUCLEOTIDE SEQUENCE</scope>
    <source>
        <strain evidence="1">CBHHK002</strain>
    </source>
</reference>
<feature type="non-terminal residue" evidence="1">
    <location>
        <position position="136"/>
    </location>
</feature>
<feature type="non-terminal residue" evidence="1">
    <location>
        <position position="1"/>
    </location>
</feature>
<keyword evidence="2" id="KW-1185">Reference proteome</keyword>